<feature type="transmembrane region" description="Helical" evidence="6">
    <location>
        <begin position="231"/>
        <end position="252"/>
    </location>
</feature>
<dbReference type="Proteomes" id="UP000075714">
    <property type="component" value="Unassembled WGS sequence"/>
</dbReference>
<reference evidence="8" key="1">
    <citation type="journal article" date="2016" name="Nat. Commun.">
        <title>The Gonium pectorale genome demonstrates co-option of cell cycle regulation during the evolution of multicellularity.</title>
        <authorList>
            <person name="Hanschen E.R."/>
            <person name="Marriage T.N."/>
            <person name="Ferris P.J."/>
            <person name="Hamaji T."/>
            <person name="Toyoda A."/>
            <person name="Fujiyama A."/>
            <person name="Neme R."/>
            <person name="Noguchi H."/>
            <person name="Minakuchi Y."/>
            <person name="Suzuki M."/>
            <person name="Kawai-Toyooka H."/>
            <person name="Smith D.R."/>
            <person name="Sparks H."/>
            <person name="Anderson J."/>
            <person name="Bakaric R."/>
            <person name="Luria V."/>
            <person name="Karger A."/>
            <person name="Kirschner M.W."/>
            <person name="Durand P.M."/>
            <person name="Michod R.E."/>
            <person name="Nozaki H."/>
            <person name="Olson B.J."/>
        </authorList>
    </citation>
    <scope>NUCLEOTIDE SEQUENCE [LARGE SCALE GENOMIC DNA]</scope>
    <source>
        <strain evidence="8">NIES-2863</strain>
    </source>
</reference>
<dbReference type="OrthoDB" id="442680at2759"/>
<comment type="similarity">
    <text evidence="2 6">Belongs to the GDT1 family.</text>
</comment>
<accession>A0A150G0W9</accession>
<feature type="chain" id="PRO_5007561851" description="GDT1 family protein" evidence="6">
    <location>
        <begin position="20"/>
        <end position="253"/>
    </location>
</feature>
<proteinExistence type="inferred from homology"/>
<dbReference type="GO" id="GO:0032468">
    <property type="term" value="P:Golgi calcium ion homeostasis"/>
    <property type="evidence" value="ECO:0007669"/>
    <property type="project" value="TreeGrafter"/>
</dbReference>
<evidence type="ECO:0000313" key="7">
    <source>
        <dbReference type="EMBL" id="KXZ43499.1"/>
    </source>
</evidence>
<dbReference type="GO" id="GO:0015085">
    <property type="term" value="F:calcium ion transmembrane transporter activity"/>
    <property type="evidence" value="ECO:0007669"/>
    <property type="project" value="TreeGrafter"/>
</dbReference>
<dbReference type="AlphaFoldDB" id="A0A150G0W9"/>
<comment type="caution">
    <text evidence="6">Lacks conserved residue(s) required for the propagation of feature annotation.</text>
</comment>
<evidence type="ECO:0000256" key="1">
    <source>
        <dbReference type="ARBA" id="ARBA00004141"/>
    </source>
</evidence>
<dbReference type="PANTHER" id="PTHR12608">
    <property type="entry name" value="TRANSMEMBRANE PROTEIN HTP-1 RELATED"/>
    <property type="match status" value="1"/>
</dbReference>
<evidence type="ECO:0000313" key="8">
    <source>
        <dbReference type="Proteomes" id="UP000075714"/>
    </source>
</evidence>
<keyword evidence="4 6" id="KW-1133">Transmembrane helix</keyword>
<evidence type="ECO:0000256" key="4">
    <source>
        <dbReference type="ARBA" id="ARBA00022989"/>
    </source>
</evidence>
<dbReference type="STRING" id="33097.A0A150G0W9"/>
<sequence>MGLLGSVAAVALAASLALGLPAEAAAPAADTAALSIPGIVGDSPLREGVVSGFLLIFFSEIGDKTFFIALLLALKQPKQLVFAGTFGALAVMTVVSVLLGQVLHQVDELVPASAGDLPYDDLLAAALLVYFGVKTLQDAKDASESAAEEKEEAAEVVDSFSAQSAMQLVLSTFALVFAAEWGDKSFLATIALAAASSPLGVTAGAVAGHGVATGLAVAGGGFLSRYFSEQVLQYVGGSLFLVFAAATVIDVFV</sequence>
<dbReference type="Pfam" id="PF01169">
    <property type="entry name" value="GDT1"/>
    <property type="match status" value="2"/>
</dbReference>
<keyword evidence="3 6" id="KW-0812">Transmembrane</keyword>
<name>A0A150G0W9_GONPE</name>
<dbReference type="InterPro" id="IPR001727">
    <property type="entry name" value="GDT1-like"/>
</dbReference>
<evidence type="ECO:0000256" key="3">
    <source>
        <dbReference type="ARBA" id="ARBA00022692"/>
    </source>
</evidence>
<dbReference type="GO" id="GO:0009535">
    <property type="term" value="C:chloroplast thylakoid membrane"/>
    <property type="evidence" value="ECO:0007669"/>
    <property type="project" value="TreeGrafter"/>
</dbReference>
<dbReference type="GO" id="GO:0032472">
    <property type="term" value="P:Golgi calcium ion transport"/>
    <property type="evidence" value="ECO:0007669"/>
    <property type="project" value="TreeGrafter"/>
</dbReference>
<keyword evidence="6" id="KW-0732">Signal</keyword>
<keyword evidence="8" id="KW-1185">Reference proteome</keyword>
<evidence type="ECO:0000256" key="5">
    <source>
        <dbReference type="ARBA" id="ARBA00023136"/>
    </source>
</evidence>
<protein>
    <recommendedName>
        <fullName evidence="6">GDT1 family protein</fullName>
    </recommendedName>
</protein>
<dbReference type="GO" id="GO:0005384">
    <property type="term" value="F:manganese ion transmembrane transporter activity"/>
    <property type="evidence" value="ECO:0007669"/>
    <property type="project" value="TreeGrafter"/>
</dbReference>
<evidence type="ECO:0000256" key="2">
    <source>
        <dbReference type="ARBA" id="ARBA00009190"/>
    </source>
</evidence>
<comment type="caution">
    <text evidence="7">The sequence shown here is derived from an EMBL/GenBank/DDBJ whole genome shotgun (WGS) entry which is preliminary data.</text>
</comment>
<feature type="signal peptide" evidence="6">
    <location>
        <begin position="1"/>
        <end position="19"/>
    </location>
</feature>
<evidence type="ECO:0000256" key="6">
    <source>
        <dbReference type="RuleBase" id="RU365102"/>
    </source>
</evidence>
<dbReference type="GO" id="GO:0005794">
    <property type="term" value="C:Golgi apparatus"/>
    <property type="evidence" value="ECO:0007669"/>
    <property type="project" value="TreeGrafter"/>
</dbReference>
<dbReference type="EMBL" id="LSYV01000089">
    <property type="protein sequence ID" value="KXZ43499.1"/>
    <property type="molecule type" value="Genomic_DNA"/>
</dbReference>
<dbReference type="PROSITE" id="PS01214">
    <property type="entry name" value="UPF0016"/>
    <property type="match status" value="1"/>
</dbReference>
<comment type="subcellular location">
    <subcellularLocation>
        <location evidence="1 6">Membrane</location>
        <topology evidence="1 6">Multi-pass membrane protein</topology>
    </subcellularLocation>
</comment>
<dbReference type="InterPro" id="IPR049555">
    <property type="entry name" value="GDT1-like_CS"/>
</dbReference>
<dbReference type="PANTHER" id="PTHR12608:SF6">
    <property type="entry name" value="PROTEIN PAM71, CHLOROPLASTIC"/>
    <property type="match status" value="1"/>
</dbReference>
<gene>
    <name evidence="7" type="ORF">GPECTOR_88g442</name>
</gene>
<keyword evidence="5 6" id="KW-0472">Membrane</keyword>
<feature type="transmembrane region" description="Helical" evidence="6">
    <location>
        <begin position="48"/>
        <end position="73"/>
    </location>
</feature>
<organism evidence="7 8">
    <name type="scientific">Gonium pectorale</name>
    <name type="common">Green alga</name>
    <dbReference type="NCBI Taxonomy" id="33097"/>
    <lineage>
        <taxon>Eukaryota</taxon>
        <taxon>Viridiplantae</taxon>
        <taxon>Chlorophyta</taxon>
        <taxon>core chlorophytes</taxon>
        <taxon>Chlorophyceae</taxon>
        <taxon>CS clade</taxon>
        <taxon>Chlamydomonadales</taxon>
        <taxon>Volvocaceae</taxon>
        <taxon>Gonium</taxon>
    </lineage>
</organism>
<feature type="transmembrane region" description="Helical" evidence="6">
    <location>
        <begin position="80"/>
        <end position="103"/>
    </location>
</feature>